<name>A0A8D6SZS2_KLEPN</name>
<dbReference type="InterPro" id="IPR013491">
    <property type="entry name" value="Tape_meas_N"/>
</dbReference>
<dbReference type="Pfam" id="PF20155">
    <property type="entry name" value="TMP_3"/>
    <property type="match status" value="1"/>
</dbReference>
<sequence length="932" mass="99537">MTTDFGKYTIEIEADAAKLLAGQASADSALKQIENSVKKTANSADKLDKSLDNLGGGFSRLAVAVKGYISIQALMKLQQLSEEFTLLQARVTRLSSSSEEGARSFQQLVGIASATGASLGDTVNLWQQLTATLKTVGATNSDVNRLVMTLQKIGTIGGSSAQEMANALRQFMQSVASGRIQAEEFNSVLEQMPELARQIADGMGIPFNELRQLMLAGKLDIGEVLAAIERRSDEINQQFEKMPRTVTQATNALVTQFGVAVSKIDDAIGASRYLAKLLDGAALSISVATGNAPDAVMLTQKLEQNTEQLAVAESDLAKARKAGLGWGVKQTEQTVDRLKAERALILMARQASKDSQSVYTPSKGEKPAYITNLEKKTAENNANSIIKSGQTVVDKLTQQREQLSKDKAKGLIDDKKYADAAAVLDKQITEAKKKQDKPAKNAFARGDDSIDNLQRQIAVLTMRYDENTREAAQFNAVAALGAKATDAQKERVRELAGQLFDAQQRQKDLNDAISNDPVRKENKTYSDGRDQLKRQLDGQMIDQKTYNQQSELMEQQHQVNLAKIRAQEQTANPIAAARAEVDPVQQLVNENDQKLALMRQYQQQEQAILQQSYQQGKISYDQFIAAKSATDAQYLALRTAQENQFNEQMTAAQWQLLSQQSLGYNMLTSAVDAFSGNASNAITGLLTGTMSAQEAMRSLGNTILNSVINSIAQVGVEMLKNFILSQTLGAAAQAANAASAIAGGATALAAWAPAAIAASIATGGTASATGLTAYQGAQAAGLATSVLGGRKNGGPVTAGGVYPVGEGNLPELMQTSKGLFMIPGDDGRVFSNKDVTSGAPTIKKASTGKEYLPASSASSSQAESRTERPIQVNITLIDQTTGNQHNITGTEAFQQGDVVTVTGFLNDVDTGGPMSTAIADAHGLRRQARGAF</sequence>
<reference evidence="3" key="1">
    <citation type="submission" date="2020-04" db="EMBL/GenBank/DDBJ databases">
        <authorList>
            <person name="Naeem R."/>
            <person name="Antony C."/>
            <person name="Guan Q."/>
        </authorList>
    </citation>
    <scope>NUCLEOTIDE SEQUENCE</scope>
    <source>
        <strain evidence="3">NGKP54</strain>
    </source>
</reference>
<feature type="compositionally biased region" description="Low complexity" evidence="1">
    <location>
        <begin position="854"/>
        <end position="863"/>
    </location>
</feature>
<dbReference type="EMBL" id="LR793264">
    <property type="protein sequence ID" value="CAB3558485.1"/>
    <property type="molecule type" value="Genomic_DNA"/>
</dbReference>
<evidence type="ECO:0000313" key="3">
    <source>
        <dbReference type="EMBL" id="CAB3558485.1"/>
    </source>
</evidence>
<proteinExistence type="predicted"/>
<organism evidence="3">
    <name type="scientific">Klebsiella pneumoniae</name>
    <dbReference type="NCBI Taxonomy" id="573"/>
    <lineage>
        <taxon>Bacteria</taxon>
        <taxon>Pseudomonadati</taxon>
        <taxon>Pseudomonadota</taxon>
        <taxon>Gammaproteobacteria</taxon>
        <taxon>Enterobacterales</taxon>
        <taxon>Enterobacteriaceae</taxon>
        <taxon>Klebsiella/Raoultella group</taxon>
        <taxon>Klebsiella</taxon>
        <taxon>Klebsiella pneumoniae complex</taxon>
    </lineage>
</organism>
<feature type="domain" description="Tape measure protein N-terminal" evidence="2">
    <location>
        <begin position="78"/>
        <end position="266"/>
    </location>
</feature>
<feature type="compositionally biased region" description="Basic and acidic residues" evidence="1">
    <location>
        <begin position="517"/>
        <end position="526"/>
    </location>
</feature>
<feature type="region of interest" description="Disordered" evidence="1">
    <location>
        <begin position="506"/>
        <end position="526"/>
    </location>
</feature>
<feature type="region of interest" description="Disordered" evidence="1">
    <location>
        <begin position="831"/>
        <end position="867"/>
    </location>
</feature>
<gene>
    <name evidence="3" type="ORF">NGKP54_PROKKA_02691</name>
</gene>
<protein>
    <recommendedName>
        <fullName evidence="2">Tape measure protein N-terminal domain-containing protein</fullName>
    </recommendedName>
</protein>
<accession>A0A8D6SZS2</accession>
<dbReference type="NCBIfam" id="TIGR02675">
    <property type="entry name" value="tape_meas_nterm"/>
    <property type="match status" value="1"/>
</dbReference>
<dbReference type="AlphaFoldDB" id="A0A8D6SZS2"/>
<evidence type="ECO:0000259" key="2">
    <source>
        <dbReference type="Pfam" id="PF20155"/>
    </source>
</evidence>
<evidence type="ECO:0000256" key="1">
    <source>
        <dbReference type="SAM" id="MobiDB-lite"/>
    </source>
</evidence>